<keyword evidence="2" id="KW-1185">Reference proteome</keyword>
<reference evidence="1 2" key="1">
    <citation type="journal article" date="2021" name="Hortic Res">
        <title>High-quality reference genome and annotation aids understanding of berry development for evergreen blueberry (Vaccinium darrowii).</title>
        <authorList>
            <person name="Yu J."/>
            <person name="Hulse-Kemp A.M."/>
            <person name="Babiker E."/>
            <person name="Staton M."/>
        </authorList>
    </citation>
    <scope>NUCLEOTIDE SEQUENCE [LARGE SCALE GENOMIC DNA]</scope>
    <source>
        <strain evidence="2">cv. NJ 8807/NJ 8810</strain>
        <tissue evidence="1">Young leaf</tissue>
    </source>
</reference>
<protein>
    <submittedName>
        <fullName evidence="1">Uncharacterized protein</fullName>
    </submittedName>
</protein>
<dbReference type="EMBL" id="CM037153">
    <property type="protein sequence ID" value="KAH7858683.1"/>
    <property type="molecule type" value="Genomic_DNA"/>
</dbReference>
<organism evidence="1 2">
    <name type="scientific">Vaccinium darrowii</name>
    <dbReference type="NCBI Taxonomy" id="229202"/>
    <lineage>
        <taxon>Eukaryota</taxon>
        <taxon>Viridiplantae</taxon>
        <taxon>Streptophyta</taxon>
        <taxon>Embryophyta</taxon>
        <taxon>Tracheophyta</taxon>
        <taxon>Spermatophyta</taxon>
        <taxon>Magnoliopsida</taxon>
        <taxon>eudicotyledons</taxon>
        <taxon>Gunneridae</taxon>
        <taxon>Pentapetalae</taxon>
        <taxon>asterids</taxon>
        <taxon>Ericales</taxon>
        <taxon>Ericaceae</taxon>
        <taxon>Vaccinioideae</taxon>
        <taxon>Vaccinieae</taxon>
        <taxon>Vaccinium</taxon>
    </lineage>
</organism>
<accession>A0ACB7YZD2</accession>
<evidence type="ECO:0000313" key="1">
    <source>
        <dbReference type="EMBL" id="KAH7858683.1"/>
    </source>
</evidence>
<name>A0ACB7YZD2_9ERIC</name>
<proteinExistence type="predicted"/>
<dbReference type="Proteomes" id="UP000828048">
    <property type="component" value="Chromosome 3"/>
</dbReference>
<evidence type="ECO:0000313" key="2">
    <source>
        <dbReference type="Proteomes" id="UP000828048"/>
    </source>
</evidence>
<sequence length="554" mass="63136">MDSFPAGLRVLVVDDDLAWLRILEKMLKKCSYEVTTCCLAREALDLLRERKDGFDIVISDVNMPDMDGFKLLEHVGLEMDLPVIMMSVDGETSRVMRGVQHGACDYLLKPIRMKELRNIWQHVFRKRIHEVRDIEGQECMEEIQIMRHGSDLSDEWHSFSGGELNSAKKRKDLENKHDDKDYGDPTSVKKARVVWTVDLHQKFVRAVNQIGFDKVGPKKILDLMNVPWLTRENVASHLQKYRLYLSRIQKENDLKASFGAIKQSDLSSKDTDGSPGLQNSLDIQKTDAASGIYGMCGNKTIIQNADPKFHEGELKGIVSMPLVESKKATIHDIPEPPKASNSRTAPNHAFVPLETDVKYGRFDSSVRKQYSWCEVPQTQFKQEHKVNLQIEKGFNHLPSVGSRPFTREREKPGYMDIKPSYTKRSTQQIRQAIPIGIGAYSFPVESENHMTGFQASEPILSTTTLSMKNHGLSQIFINNNSAFASADGDLLACLLQGDRCTSNIELQNKESLNYHSQDFFTETPAYVNETQRFDYDYPWETMEYPVIDQGLFIV</sequence>
<comment type="caution">
    <text evidence="1">The sequence shown here is derived from an EMBL/GenBank/DDBJ whole genome shotgun (WGS) entry which is preliminary data.</text>
</comment>
<gene>
    <name evidence="1" type="ORF">Vadar_026658</name>
</gene>